<dbReference type="Gene3D" id="2.40.160.210">
    <property type="entry name" value="Acyl-CoA thioesterase, double hotdog domain"/>
    <property type="match status" value="1"/>
</dbReference>
<gene>
    <name evidence="3" type="ORF">FK530_25500</name>
</gene>
<comment type="similarity">
    <text evidence="1">Belongs to the C/M/P thioester hydrolase family.</text>
</comment>
<sequence>DDREILAMVSSFQAPEEGLEFEIEAPEVPGPEKLRSALEIFRAMDHPVGRFLGKTTAFDVRHVQHNLYTSADRTPSNRQQLWMAPRSPLPEGTSQPVHRALLAYVIDQVMFEPAMRATGLSWMTPGMSAASLDHAMWFHRDVDMDQWLLFDGTCSAVSNGRVLTTARVFTREG</sequence>
<dbReference type="PANTHER" id="PTHR11066:SF34">
    <property type="entry name" value="ACYL-COENZYME A THIOESTERASE 8"/>
    <property type="match status" value="1"/>
</dbReference>
<organism evidence="3 4">
    <name type="scientific">Tsukamurella conjunctivitidis</name>
    <dbReference type="NCBI Taxonomy" id="2592068"/>
    <lineage>
        <taxon>Bacteria</taxon>
        <taxon>Bacillati</taxon>
        <taxon>Actinomycetota</taxon>
        <taxon>Actinomycetes</taxon>
        <taxon>Mycobacteriales</taxon>
        <taxon>Tsukamurellaceae</taxon>
        <taxon>Tsukamurella</taxon>
    </lineage>
</organism>
<dbReference type="InterPro" id="IPR029069">
    <property type="entry name" value="HotDog_dom_sf"/>
</dbReference>
<name>A0A5C5R9F6_9ACTN</name>
<evidence type="ECO:0000313" key="4">
    <source>
        <dbReference type="Proteomes" id="UP000319375"/>
    </source>
</evidence>
<keyword evidence="4" id="KW-1185">Reference proteome</keyword>
<dbReference type="Pfam" id="PF20789">
    <property type="entry name" value="4HBT_3C"/>
    <property type="match status" value="1"/>
</dbReference>
<dbReference type="InterPro" id="IPR003703">
    <property type="entry name" value="Acyl_CoA_thio"/>
</dbReference>
<dbReference type="Proteomes" id="UP000319375">
    <property type="component" value="Unassembled WGS sequence"/>
</dbReference>
<evidence type="ECO:0000259" key="2">
    <source>
        <dbReference type="Pfam" id="PF20789"/>
    </source>
</evidence>
<dbReference type="EMBL" id="VIGX01000304">
    <property type="protein sequence ID" value="TWS19769.1"/>
    <property type="molecule type" value="Genomic_DNA"/>
</dbReference>
<dbReference type="GO" id="GO:0047617">
    <property type="term" value="F:fatty acyl-CoA hydrolase activity"/>
    <property type="evidence" value="ECO:0007669"/>
    <property type="project" value="InterPro"/>
</dbReference>
<feature type="non-terminal residue" evidence="3">
    <location>
        <position position="173"/>
    </location>
</feature>
<dbReference type="InterPro" id="IPR049450">
    <property type="entry name" value="ACOT8-like_C"/>
</dbReference>
<dbReference type="InterPro" id="IPR042171">
    <property type="entry name" value="Acyl-CoA_hotdog"/>
</dbReference>
<dbReference type="GO" id="GO:0006637">
    <property type="term" value="P:acyl-CoA metabolic process"/>
    <property type="evidence" value="ECO:0007669"/>
    <property type="project" value="InterPro"/>
</dbReference>
<dbReference type="SUPFAM" id="SSF54637">
    <property type="entry name" value="Thioesterase/thiol ester dehydrase-isomerase"/>
    <property type="match status" value="1"/>
</dbReference>
<reference evidence="3 4" key="1">
    <citation type="submission" date="2019-06" db="EMBL/GenBank/DDBJ databases">
        <title>Tsukamurella conjunctivitidis sp. nov., Tsukamurella assacharolytica sp. nov. and Tsukamurella sputae sp. nov. isolated from patients with conjunctivitis, bacteraemia (lymphoma) and respiratory infection (sputum) in Hong Kong.</title>
        <authorList>
            <person name="Teng J.L.L."/>
            <person name="Lee H.H."/>
            <person name="Fong J.Y.H."/>
            <person name="Fok K.M.N."/>
            <person name="Lau S.K.P."/>
            <person name="Woo P.C.Y."/>
        </authorList>
    </citation>
    <scope>NUCLEOTIDE SEQUENCE [LARGE SCALE GENOMIC DNA]</scope>
    <source>
        <strain evidence="3 4">HKU72</strain>
    </source>
</reference>
<dbReference type="PANTHER" id="PTHR11066">
    <property type="entry name" value="ACYL-COA THIOESTERASE"/>
    <property type="match status" value="1"/>
</dbReference>
<dbReference type="CDD" id="cd03444">
    <property type="entry name" value="Thioesterase_II_repeat1"/>
    <property type="match status" value="1"/>
</dbReference>
<dbReference type="RefSeq" id="WP_193560382.1">
    <property type="nucleotide sequence ID" value="NZ_VIGX01000304.1"/>
</dbReference>
<comment type="caution">
    <text evidence="3">The sequence shown here is derived from an EMBL/GenBank/DDBJ whole genome shotgun (WGS) entry which is preliminary data.</text>
</comment>
<proteinExistence type="inferred from homology"/>
<feature type="domain" description="Acyl-CoA thioesterase-like C-terminal" evidence="2">
    <location>
        <begin position="51"/>
        <end position="173"/>
    </location>
</feature>
<dbReference type="GO" id="GO:0009062">
    <property type="term" value="P:fatty acid catabolic process"/>
    <property type="evidence" value="ECO:0007669"/>
    <property type="project" value="TreeGrafter"/>
</dbReference>
<feature type="non-terminal residue" evidence="3">
    <location>
        <position position="1"/>
    </location>
</feature>
<protein>
    <submittedName>
        <fullName evidence="3">Acyl-CoA thioesterase II</fullName>
    </submittedName>
</protein>
<evidence type="ECO:0000313" key="3">
    <source>
        <dbReference type="EMBL" id="TWS19769.1"/>
    </source>
</evidence>
<accession>A0A5C5R9F6</accession>
<evidence type="ECO:0000256" key="1">
    <source>
        <dbReference type="ARBA" id="ARBA00006538"/>
    </source>
</evidence>
<dbReference type="AlphaFoldDB" id="A0A5C5R9F6"/>